<keyword evidence="8" id="KW-1185">Reference proteome</keyword>
<comment type="caution">
    <text evidence="7">The sequence shown here is derived from an EMBL/GenBank/DDBJ whole genome shotgun (WGS) entry which is preliminary data.</text>
</comment>
<dbReference type="EMBL" id="JBAMMX010000004">
    <property type="protein sequence ID" value="KAK6941884.1"/>
    <property type="molecule type" value="Genomic_DNA"/>
</dbReference>
<dbReference type="InterPro" id="IPR051848">
    <property type="entry name" value="PGIP"/>
</dbReference>
<dbReference type="FunFam" id="3.80.10.10:FF:000348">
    <property type="entry name" value="Polygalacturonase inhibitor 1"/>
    <property type="match status" value="1"/>
</dbReference>
<dbReference type="InterPro" id="IPR013210">
    <property type="entry name" value="LRR_N_plant-typ"/>
</dbReference>
<comment type="similarity">
    <text evidence="4">Belongs to the polygalacturonase-inhibiting protein family.</text>
</comment>
<evidence type="ECO:0000256" key="1">
    <source>
        <dbReference type="ARBA" id="ARBA00004196"/>
    </source>
</evidence>
<dbReference type="PANTHER" id="PTHR48059">
    <property type="entry name" value="POLYGALACTURONASE INHIBITOR 1"/>
    <property type="match status" value="1"/>
</dbReference>
<dbReference type="InterPro" id="IPR001611">
    <property type="entry name" value="Leu-rich_rpt"/>
</dbReference>
<sequence length="335" mass="37580">MDLRHSQVLSFLIFSLLFATSFSKTQAYCNARDKRVLFQIKEALGNPYVLASWTNNLDCCDWYCLECDDTTHRVISLTIDNSDIVGPIPDAVGNLPYLQILEFHKNSNLTGQIPSTLSKLSLLRSIRLSWNSLTGSVPSYFSQLKNLEFLDLSFNQLSGTIPGELGFAPSLRGIDLSRNKLTGSIPDSLGHFAAKDIYLYLSHNQLTGSIPSSLSKPDFTYIDFSRNSLVGDASMLFKSNSSLQHVDLSRNNFSFDFSKTVFPTAFYYLDINHNMISGSIPQQLAELELQFFNVSYNRLCGQIPTGGTGRLQTRFDQYCYFHNKCLCGEPLPACK</sequence>
<keyword evidence="2" id="KW-0433">Leucine-rich repeat</keyword>
<accession>A0AAN8W232</accession>
<dbReference type="PANTHER" id="PTHR48059:SF4">
    <property type="entry name" value="POLYGALACTURONASE INHIBITOR 1-RELATED"/>
    <property type="match status" value="1"/>
</dbReference>
<dbReference type="Pfam" id="PF13855">
    <property type="entry name" value="LRR_8"/>
    <property type="match status" value="1"/>
</dbReference>
<dbReference type="Proteomes" id="UP001370490">
    <property type="component" value="Unassembled WGS sequence"/>
</dbReference>
<gene>
    <name evidence="7" type="ORF">RJ641_027261</name>
</gene>
<comment type="subcellular location">
    <subcellularLocation>
        <location evidence="1">Cell envelope</location>
    </subcellularLocation>
</comment>
<feature type="domain" description="Leucine-rich repeat-containing N-terminal plant-type" evidence="6">
    <location>
        <begin position="31"/>
        <end position="68"/>
    </location>
</feature>
<dbReference type="Gene3D" id="3.80.10.10">
    <property type="entry name" value="Ribonuclease Inhibitor"/>
    <property type="match status" value="1"/>
</dbReference>
<feature type="chain" id="PRO_5042881777" evidence="5">
    <location>
        <begin position="28"/>
        <end position="335"/>
    </location>
</feature>
<dbReference type="PRINTS" id="PR00019">
    <property type="entry name" value="LEURICHRPT"/>
</dbReference>
<evidence type="ECO:0000259" key="6">
    <source>
        <dbReference type="Pfam" id="PF08263"/>
    </source>
</evidence>
<dbReference type="Pfam" id="PF13516">
    <property type="entry name" value="LRR_6"/>
    <property type="match status" value="1"/>
</dbReference>
<proteinExistence type="inferred from homology"/>
<evidence type="ECO:0000256" key="3">
    <source>
        <dbReference type="ARBA" id="ARBA00022737"/>
    </source>
</evidence>
<evidence type="ECO:0000313" key="7">
    <source>
        <dbReference type="EMBL" id="KAK6941884.1"/>
    </source>
</evidence>
<reference evidence="7 8" key="1">
    <citation type="submission" date="2023-12" db="EMBL/GenBank/DDBJ databases">
        <title>A high-quality genome assembly for Dillenia turbinata (Dilleniales).</title>
        <authorList>
            <person name="Chanderbali A."/>
        </authorList>
    </citation>
    <scope>NUCLEOTIDE SEQUENCE [LARGE SCALE GENOMIC DNA]</scope>
    <source>
        <strain evidence="7">LSX21</strain>
        <tissue evidence="7">Leaf</tissue>
    </source>
</reference>
<organism evidence="7 8">
    <name type="scientific">Dillenia turbinata</name>
    <dbReference type="NCBI Taxonomy" id="194707"/>
    <lineage>
        <taxon>Eukaryota</taxon>
        <taxon>Viridiplantae</taxon>
        <taxon>Streptophyta</taxon>
        <taxon>Embryophyta</taxon>
        <taxon>Tracheophyta</taxon>
        <taxon>Spermatophyta</taxon>
        <taxon>Magnoliopsida</taxon>
        <taxon>eudicotyledons</taxon>
        <taxon>Gunneridae</taxon>
        <taxon>Pentapetalae</taxon>
        <taxon>Dilleniales</taxon>
        <taxon>Dilleniaceae</taxon>
        <taxon>Dillenia</taxon>
    </lineage>
</organism>
<protein>
    <submittedName>
        <fullName evidence="7">Leucine-rich repeat</fullName>
    </submittedName>
</protein>
<dbReference type="InterPro" id="IPR032675">
    <property type="entry name" value="LRR_dom_sf"/>
</dbReference>
<feature type="signal peptide" evidence="5">
    <location>
        <begin position="1"/>
        <end position="27"/>
    </location>
</feature>
<dbReference type="SUPFAM" id="SSF52058">
    <property type="entry name" value="L domain-like"/>
    <property type="match status" value="1"/>
</dbReference>
<dbReference type="AlphaFoldDB" id="A0AAN8W232"/>
<evidence type="ECO:0000256" key="2">
    <source>
        <dbReference type="ARBA" id="ARBA00022614"/>
    </source>
</evidence>
<name>A0AAN8W232_9MAGN</name>
<keyword evidence="5" id="KW-0732">Signal</keyword>
<dbReference type="Pfam" id="PF00560">
    <property type="entry name" value="LRR_1"/>
    <property type="match status" value="2"/>
</dbReference>
<keyword evidence="3" id="KW-0677">Repeat</keyword>
<dbReference type="Pfam" id="PF08263">
    <property type="entry name" value="LRRNT_2"/>
    <property type="match status" value="1"/>
</dbReference>
<evidence type="ECO:0000313" key="8">
    <source>
        <dbReference type="Proteomes" id="UP001370490"/>
    </source>
</evidence>
<evidence type="ECO:0000256" key="5">
    <source>
        <dbReference type="SAM" id="SignalP"/>
    </source>
</evidence>
<evidence type="ECO:0000256" key="4">
    <source>
        <dbReference type="ARBA" id="ARBA00038043"/>
    </source>
</evidence>